<evidence type="ECO:0000313" key="3">
    <source>
        <dbReference type="EMBL" id="PIP21782.1"/>
    </source>
</evidence>
<keyword evidence="1" id="KW-0472">Membrane</keyword>
<feature type="transmembrane region" description="Helical" evidence="1">
    <location>
        <begin position="324"/>
        <end position="342"/>
    </location>
</feature>
<evidence type="ECO:0000256" key="1">
    <source>
        <dbReference type="SAM" id="Phobius"/>
    </source>
</evidence>
<gene>
    <name evidence="3" type="ORF">COX39_01065</name>
</gene>
<dbReference type="InterPro" id="IPR029044">
    <property type="entry name" value="Nucleotide-diphossugar_trans"/>
</dbReference>
<dbReference type="Proteomes" id="UP000231567">
    <property type="component" value="Unassembled WGS sequence"/>
</dbReference>
<accession>A0A2G9YRG8</accession>
<dbReference type="SUPFAM" id="SSF53448">
    <property type="entry name" value="Nucleotide-diphospho-sugar transferases"/>
    <property type="match status" value="1"/>
</dbReference>
<sequence>MLIKKLNKKIPKEKLPTVSFVTATFNSGWCIKESLKSILEQDYPKDKIEIIWVDGGSTDNTLELAKKYKVRVVKNKFILGDPGYAIGGEKAKSDFVVFMGHDNQLVQNNWIRLMLKPFIEDKNIAAAFPHLDNKDSDNWLTRYVNRFTDPGNHFVYGYANNPLTFEKVYKAIKKTKDWVVFDFILKNHPILEFEQGFMLKKSAYRRDKNTWYCGILAVLDMIKKRKQIAYVPLASNYHATLNKSIRQFIKKHRWAIDYNLDSRETFGMYKQKFGLKARRQYISSGRRLRQLIYPFYGISFIIPCFRAIYFYVKDGEKEWFYHPFITFISAFIIWQEVIRIIILRRNPIIDRY</sequence>
<dbReference type="Gene3D" id="3.90.550.10">
    <property type="entry name" value="Spore Coat Polysaccharide Biosynthesis Protein SpsA, Chain A"/>
    <property type="match status" value="1"/>
</dbReference>
<evidence type="ECO:0000313" key="4">
    <source>
        <dbReference type="Proteomes" id="UP000231567"/>
    </source>
</evidence>
<dbReference type="InterPro" id="IPR001173">
    <property type="entry name" value="Glyco_trans_2-like"/>
</dbReference>
<dbReference type="AlphaFoldDB" id="A0A2G9YRG8"/>
<evidence type="ECO:0000259" key="2">
    <source>
        <dbReference type="Pfam" id="PF00535"/>
    </source>
</evidence>
<feature type="domain" description="Glycosyltransferase 2-like" evidence="2">
    <location>
        <begin position="19"/>
        <end position="151"/>
    </location>
</feature>
<feature type="transmembrane region" description="Helical" evidence="1">
    <location>
        <begin position="291"/>
        <end position="312"/>
    </location>
</feature>
<proteinExistence type="predicted"/>
<dbReference type="Pfam" id="PF00535">
    <property type="entry name" value="Glycos_transf_2"/>
    <property type="match status" value="1"/>
</dbReference>
<comment type="caution">
    <text evidence="3">The sequence shown here is derived from an EMBL/GenBank/DDBJ whole genome shotgun (WGS) entry which is preliminary data.</text>
</comment>
<dbReference type="EMBL" id="PCRM01000017">
    <property type="protein sequence ID" value="PIP21782.1"/>
    <property type="molecule type" value="Genomic_DNA"/>
</dbReference>
<keyword evidence="1" id="KW-0812">Transmembrane</keyword>
<name>A0A2G9YRG8_9BACT</name>
<dbReference type="PANTHER" id="PTHR22916">
    <property type="entry name" value="GLYCOSYLTRANSFERASE"/>
    <property type="match status" value="1"/>
</dbReference>
<keyword evidence="1" id="KW-1133">Transmembrane helix</keyword>
<organism evidence="3 4">
    <name type="scientific">Candidatus Nealsonbacteria bacterium CG23_combo_of_CG06-09_8_20_14_all_40_13</name>
    <dbReference type="NCBI Taxonomy" id="1974724"/>
    <lineage>
        <taxon>Bacteria</taxon>
        <taxon>Candidatus Nealsoniibacteriota</taxon>
    </lineage>
</organism>
<reference evidence="3 4" key="1">
    <citation type="submission" date="2017-09" db="EMBL/GenBank/DDBJ databases">
        <title>Depth-based differentiation of microbial function through sediment-hosted aquifers and enrichment of novel symbionts in the deep terrestrial subsurface.</title>
        <authorList>
            <person name="Probst A.J."/>
            <person name="Ladd B."/>
            <person name="Jarett J.K."/>
            <person name="Geller-Mcgrath D.E."/>
            <person name="Sieber C.M."/>
            <person name="Emerson J.B."/>
            <person name="Anantharaman K."/>
            <person name="Thomas B.C."/>
            <person name="Malmstrom R."/>
            <person name="Stieglmeier M."/>
            <person name="Klingl A."/>
            <person name="Woyke T."/>
            <person name="Ryan C.M."/>
            <person name="Banfield J.F."/>
        </authorList>
    </citation>
    <scope>NUCLEOTIDE SEQUENCE [LARGE SCALE GENOMIC DNA]</scope>
    <source>
        <strain evidence="3">CG23_combo_of_CG06-09_8_20_14_all_40_13</strain>
    </source>
</reference>
<protein>
    <recommendedName>
        <fullName evidence="2">Glycosyltransferase 2-like domain-containing protein</fullName>
    </recommendedName>
</protein>